<feature type="transmembrane region" description="Helical" evidence="1">
    <location>
        <begin position="80"/>
        <end position="103"/>
    </location>
</feature>
<feature type="transmembrane region" description="Helical" evidence="1">
    <location>
        <begin position="45"/>
        <end position="68"/>
    </location>
</feature>
<dbReference type="Proteomes" id="UP000515804">
    <property type="component" value="Chromosome"/>
</dbReference>
<dbReference type="AlphaFoldDB" id="A0A7G9SMB7"/>
<dbReference type="KEGG" id="tcn:H9L16_09690"/>
<keyword evidence="1" id="KW-0812">Transmembrane</keyword>
<keyword evidence="3" id="KW-1185">Reference proteome</keyword>
<evidence type="ECO:0008006" key="4">
    <source>
        <dbReference type="Google" id="ProtNLM"/>
    </source>
</evidence>
<name>A0A7G9SMB7_9GAMM</name>
<gene>
    <name evidence="2" type="ORF">H9L16_09690</name>
</gene>
<evidence type="ECO:0000256" key="1">
    <source>
        <dbReference type="SAM" id="Phobius"/>
    </source>
</evidence>
<evidence type="ECO:0000313" key="3">
    <source>
        <dbReference type="Proteomes" id="UP000515804"/>
    </source>
</evidence>
<evidence type="ECO:0000313" key="2">
    <source>
        <dbReference type="EMBL" id="QNN68992.1"/>
    </source>
</evidence>
<protein>
    <recommendedName>
        <fullName evidence="4">DUF998 domain-containing protein</fullName>
    </recommendedName>
</protein>
<feature type="transmembrane region" description="Helical" evidence="1">
    <location>
        <begin position="123"/>
        <end position="143"/>
    </location>
</feature>
<organism evidence="2 3">
    <name type="scientific">Thermomonas carbonis</name>
    <dbReference type="NCBI Taxonomy" id="1463158"/>
    <lineage>
        <taxon>Bacteria</taxon>
        <taxon>Pseudomonadati</taxon>
        <taxon>Pseudomonadota</taxon>
        <taxon>Gammaproteobacteria</taxon>
        <taxon>Lysobacterales</taxon>
        <taxon>Lysobacteraceae</taxon>
        <taxon>Thermomonas</taxon>
    </lineage>
</organism>
<dbReference type="RefSeq" id="WP_187551515.1">
    <property type="nucleotide sequence ID" value="NZ_BMZL01000002.1"/>
</dbReference>
<proteinExistence type="predicted"/>
<accession>A0A7G9SMB7</accession>
<keyword evidence="1" id="KW-1133">Transmembrane helix</keyword>
<keyword evidence="1" id="KW-0472">Membrane</keyword>
<reference evidence="2 3" key="1">
    <citation type="submission" date="2020-08" db="EMBL/GenBank/DDBJ databases">
        <title>Genome sequence of Thermomonas carbonis KCTC 42013T.</title>
        <authorList>
            <person name="Hyun D.-W."/>
            <person name="Bae J.-W."/>
        </authorList>
    </citation>
    <scope>NUCLEOTIDE SEQUENCE [LARGE SCALE GENOMIC DNA]</scope>
    <source>
        <strain evidence="2 3">KCTC 42013</strain>
    </source>
</reference>
<dbReference type="EMBL" id="CP060719">
    <property type="protein sequence ID" value="QNN68992.1"/>
    <property type="molecule type" value="Genomic_DNA"/>
</dbReference>
<feature type="transmembrane region" description="Helical" evidence="1">
    <location>
        <begin position="177"/>
        <end position="196"/>
    </location>
</feature>
<sequence>MIQPRQSAALLMTGVLLPLLVLVMHPTGHELADDPDGRMRAVNTLVHGIAIACLPLLATGLAGLCAWLRWSATASLAFAIYLLASTCNLVAAMMSGFVAPRLLSGGATPDASLLHFTHDINQAFATCAVVATGIAFMLWSLALRRRGKKWLAALGVAIGIVQVAGILSGLLQLDVEGILLATALQAAWLLPLASTLRQTAKE</sequence>
<feature type="transmembrane region" description="Helical" evidence="1">
    <location>
        <begin position="7"/>
        <end position="25"/>
    </location>
</feature>
<feature type="transmembrane region" description="Helical" evidence="1">
    <location>
        <begin position="150"/>
        <end position="171"/>
    </location>
</feature>